<accession>A0ACC3ST63</accession>
<evidence type="ECO:0000313" key="1">
    <source>
        <dbReference type="EMBL" id="KAK9234825.1"/>
    </source>
</evidence>
<organism evidence="1 2">
    <name type="scientific">Lipomyces kononenkoae</name>
    <name type="common">Yeast</name>
    <dbReference type="NCBI Taxonomy" id="34357"/>
    <lineage>
        <taxon>Eukaryota</taxon>
        <taxon>Fungi</taxon>
        <taxon>Dikarya</taxon>
        <taxon>Ascomycota</taxon>
        <taxon>Saccharomycotina</taxon>
        <taxon>Lipomycetes</taxon>
        <taxon>Lipomycetales</taxon>
        <taxon>Lipomycetaceae</taxon>
        <taxon>Lipomyces</taxon>
    </lineage>
</organism>
<reference evidence="2" key="1">
    <citation type="journal article" date="2024" name="Front. Bioeng. Biotechnol.">
        <title>Genome-scale model development and genomic sequencing of the oleaginous clade Lipomyces.</title>
        <authorList>
            <person name="Czajka J.J."/>
            <person name="Han Y."/>
            <person name="Kim J."/>
            <person name="Mondo S.J."/>
            <person name="Hofstad B.A."/>
            <person name="Robles A."/>
            <person name="Haridas S."/>
            <person name="Riley R."/>
            <person name="LaButti K."/>
            <person name="Pangilinan J."/>
            <person name="Andreopoulos W."/>
            <person name="Lipzen A."/>
            <person name="Yan J."/>
            <person name="Wang M."/>
            <person name="Ng V."/>
            <person name="Grigoriev I.V."/>
            <person name="Spatafora J.W."/>
            <person name="Magnuson J.K."/>
            <person name="Baker S.E."/>
            <person name="Pomraning K.R."/>
        </authorList>
    </citation>
    <scope>NUCLEOTIDE SEQUENCE [LARGE SCALE GENOMIC DNA]</scope>
    <source>
        <strain evidence="2">CBS 7786</strain>
    </source>
</reference>
<dbReference type="Proteomes" id="UP001433508">
    <property type="component" value="Unassembled WGS sequence"/>
</dbReference>
<comment type="caution">
    <text evidence="1">The sequence shown here is derived from an EMBL/GenBank/DDBJ whole genome shotgun (WGS) entry which is preliminary data.</text>
</comment>
<name>A0ACC3ST63_LIPKO</name>
<keyword evidence="2" id="KW-1185">Reference proteome</keyword>
<dbReference type="EMBL" id="MU971447">
    <property type="protein sequence ID" value="KAK9234825.1"/>
    <property type="molecule type" value="Genomic_DNA"/>
</dbReference>
<proteinExistence type="predicted"/>
<gene>
    <name evidence="1" type="ORF">V1525DRAFT_31618</name>
</gene>
<protein>
    <submittedName>
        <fullName evidence="1">GPI biosynthesis protein family Pig-F-domain-containing protein</fullName>
    </submittedName>
</protein>
<evidence type="ECO:0000313" key="2">
    <source>
        <dbReference type="Proteomes" id="UP001433508"/>
    </source>
</evidence>
<sequence>MARTKSTPRHIAASPSPTSSASPIPHKSYFLQHAITSSALLAFPVGTVVLSSLLPSDPVRTLGFFLPAVAFVQALNIIFTHPGAEVVSKSRVTKKKKQSEGTVSTTILGLMLSMLLTPFIHLVYVLFGAPVTVSVPATFLLSAHTALLALFPLLCAVPLDGETWMQIAALKAPITPAYVAALGTIAGAWLGAVPIPLDWDREWQTWPVTVVFGAYVGNAVGRLIGAVLSGKEKKL</sequence>